<gene>
    <name evidence="1" type="ORF">E1B25_10520</name>
</gene>
<organism evidence="1 2">
    <name type="scientific">Antarcticimicrobium sediminis</name>
    <dbReference type="NCBI Taxonomy" id="2546227"/>
    <lineage>
        <taxon>Bacteria</taxon>
        <taxon>Pseudomonadati</taxon>
        <taxon>Pseudomonadota</taxon>
        <taxon>Alphaproteobacteria</taxon>
        <taxon>Rhodobacterales</taxon>
        <taxon>Paracoccaceae</taxon>
        <taxon>Antarcticimicrobium</taxon>
    </lineage>
</organism>
<evidence type="ECO:0000313" key="1">
    <source>
        <dbReference type="EMBL" id="TDE37854.1"/>
    </source>
</evidence>
<keyword evidence="2" id="KW-1185">Reference proteome</keyword>
<accession>A0A4R5ESV7</accession>
<reference evidence="1 2" key="1">
    <citation type="submission" date="2019-03" db="EMBL/GenBank/DDBJ databases">
        <authorList>
            <person name="Zhang S."/>
        </authorList>
    </citation>
    <scope>NUCLEOTIDE SEQUENCE [LARGE SCALE GENOMIC DNA]</scope>
    <source>
        <strain evidence="1 2">S4J41</strain>
    </source>
</reference>
<protein>
    <submittedName>
        <fullName evidence="1">Uncharacterized protein</fullName>
    </submittedName>
</protein>
<dbReference type="AlphaFoldDB" id="A0A4R5ESV7"/>
<name>A0A4R5ESV7_9RHOB</name>
<dbReference type="EMBL" id="SMFP01000006">
    <property type="protein sequence ID" value="TDE37854.1"/>
    <property type="molecule type" value="Genomic_DNA"/>
</dbReference>
<dbReference type="InterPro" id="IPR024078">
    <property type="entry name" value="LmbE-like_dom_sf"/>
</dbReference>
<evidence type="ECO:0000313" key="2">
    <source>
        <dbReference type="Proteomes" id="UP000294662"/>
    </source>
</evidence>
<comment type="caution">
    <text evidence="1">The sequence shown here is derived from an EMBL/GenBank/DDBJ whole genome shotgun (WGS) entry which is preliminary data.</text>
</comment>
<proteinExistence type="predicted"/>
<dbReference type="InterPro" id="IPR003737">
    <property type="entry name" value="GlcNAc_PI_deacetylase-related"/>
</dbReference>
<dbReference type="Pfam" id="PF02585">
    <property type="entry name" value="PIG-L"/>
    <property type="match status" value="1"/>
</dbReference>
<dbReference type="Proteomes" id="UP000294662">
    <property type="component" value="Unassembled WGS sequence"/>
</dbReference>
<dbReference type="RefSeq" id="WP_132829072.1">
    <property type="nucleotide sequence ID" value="NZ_SMFP01000006.1"/>
</dbReference>
<dbReference type="OrthoDB" id="9790023at2"/>
<dbReference type="SUPFAM" id="SSF102588">
    <property type="entry name" value="LmbE-like"/>
    <property type="match status" value="1"/>
</dbReference>
<dbReference type="Gene3D" id="3.40.50.10320">
    <property type="entry name" value="LmbE-like"/>
    <property type="match status" value="1"/>
</dbReference>
<sequence length="233" mass="23869">MTLAAPLDAAANAPLRALADITGNHHVLLLLARPEDAALACAGFIAESCARGRSAFVLVMTDGSSSPAGSSECPPDSLAQMRERETRAALALLGQPHEKILMAGIIDGSIPDTGPRFETLVTSVDMIMWARDCHAICAPGADWDSPAHQKVRALAAAVAGRTDLPLLGYGAPENALSAPDEGRLGIAAHRAAKAAAIVAMESQLGAITDVAAPLTPADVTTATALPYEVILPG</sequence>